<feature type="region of interest" description="Disordered" evidence="1">
    <location>
        <begin position="1"/>
        <end position="21"/>
    </location>
</feature>
<evidence type="ECO:0000256" key="1">
    <source>
        <dbReference type="SAM" id="MobiDB-lite"/>
    </source>
</evidence>
<gene>
    <name evidence="2" type="ORF">Klosneuvirus_2_225</name>
</gene>
<proteinExistence type="predicted"/>
<organism evidence="2">
    <name type="scientific">Klosneuvirus KNV1</name>
    <dbReference type="NCBI Taxonomy" id="1977640"/>
    <lineage>
        <taxon>Viruses</taxon>
        <taxon>Varidnaviria</taxon>
        <taxon>Bamfordvirae</taxon>
        <taxon>Nucleocytoviricota</taxon>
        <taxon>Megaviricetes</taxon>
        <taxon>Imitervirales</taxon>
        <taxon>Mimiviridae</taxon>
        <taxon>Klosneuvirinae</taxon>
        <taxon>Klosneuvirus</taxon>
    </lineage>
</organism>
<accession>A0A1V0SJ95</accession>
<reference evidence="2" key="1">
    <citation type="journal article" date="2017" name="Science">
        <title>Giant viruses with an expanded complement of translation system components.</title>
        <authorList>
            <person name="Schulz F."/>
            <person name="Yutin N."/>
            <person name="Ivanova N.N."/>
            <person name="Ortega D.R."/>
            <person name="Lee T.K."/>
            <person name="Vierheilig J."/>
            <person name="Daims H."/>
            <person name="Horn M."/>
            <person name="Wagner M."/>
            <person name="Jensen G.J."/>
            <person name="Kyrpides N.C."/>
            <person name="Koonin E.V."/>
            <person name="Woyke T."/>
        </authorList>
    </citation>
    <scope>NUCLEOTIDE SEQUENCE</scope>
    <source>
        <strain evidence="2">KNV1</strain>
    </source>
</reference>
<feature type="compositionally biased region" description="Polar residues" evidence="1">
    <location>
        <begin position="1"/>
        <end position="17"/>
    </location>
</feature>
<evidence type="ECO:0000313" key="2">
    <source>
        <dbReference type="EMBL" id="ARF11789.1"/>
    </source>
</evidence>
<dbReference type="EMBL" id="KY684109">
    <property type="protein sequence ID" value="ARF11789.1"/>
    <property type="molecule type" value="Genomic_DNA"/>
</dbReference>
<protein>
    <submittedName>
        <fullName evidence="2">Uncharacterized protein</fullName>
    </submittedName>
</protein>
<sequence>MSNNRFPNNMNTSNTFPSGVYPPFGTNDNNFNRVGVPSNIYPMNGGLTGNPTGRFNGLSTNTQQLMNQNSMSNFSQAYEQSQPIIERIDYTNKNNVLHNNIGDNVLDEHVVEYRLIIDSIDRDIRVYPDPFSFVVRLNPLAKSVVQSEINLKNGETKLIETQFPGEPAPYITKEFVNVKYVKLENVILPQFTKTKIKKTDDGIQVIPDPDSLLITDRYVYLVIKELDCDRVFTTFNTSPRIGKEGISVTAPNPFAIIIPDKILGQNYYAGTPYYGSKIYKNSMLGNLSRLTIEFYDSCGEKIQLNDVFNFEELEEYEFEHHKPLPRSDLRHPQNKRTQVLISLIVGVVESQINTQTKFEY</sequence>
<name>A0A1V0SJ95_9VIRU</name>